<dbReference type="Proteomes" id="UP000299102">
    <property type="component" value="Unassembled WGS sequence"/>
</dbReference>
<dbReference type="EMBL" id="BGZK01000800">
    <property type="protein sequence ID" value="GBP60967.1"/>
    <property type="molecule type" value="Genomic_DNA"/>
</dbReference>
<organism evidence="1 2">
    <name type="scientific">Eumeta variegata</name>
    <name type="common">Bagworm moth</name>
    <name type="synonym">Eumeta japonica</name>
    <dbReference type="NCBI Taxonomy" id="151549"/>
    <lineage>
        <taxon>Eukaryota</taxon>
        <taxon>Metazoa</taxon>
        <taxon>Ecdysozoa</taxon>
        <taxon>Arthropoda</taxon>
        <taxon>Hexapoda</taxon>
        <taxon>Insecta</taxon>
        <taxon>Pterygota</taxon>
        <taxon>Neoptera</taxon>
        <taxon>Endopterygota</taxon>
        <taxon>Lepidoptera</taxon>
        <taxon>Glossata</taxon>
        <taxon>Ditrysia</taxon>
        <taxon>Tineoidea</taxon>
        <taxon>Psychidae</taxon>
        <taxon>Oiketicinae</taxon>
        <taxon>Eumeta</taxon>
    </lineage>
</organism>
<evidence type="ECO:0000313" key="2">
    <source>
        <dbReference type="Proteomes" id="UP000299102"/>
    </source>
</evidence>
<evidence type="ECO:0000313" key="1">
    <source>
        <dbReference type="EMBL" id="GBP60967.1"/>
    </source>
</evidence>
<proteinExistence type="predicted"/>
<comment type="caution">
    <text evidence="1">The sequence shown here is derived from an EMBL/GenBank/DDBJ whole genome shotgun (WGS) entry which is preliminary data.</text>
</comment>
<protein>
    <submittedName>
        <fullName evidence="1">Uncharacterized protein</fullName>
    </submittedName>
</protein>
<sequence length="76" mass="8357">MLKYFEAIASKRSRSTENLYFPHIVSSPAALNAGHRSVRTARAHLDVLNVPDNLNNVCLLTACSLSPFEIDDNSLA</sequence>
<reference evidence="1 2" key="1">
    <citation type="journal article" date="2019" name="Commun. Biol.">
        <title>The bagworm genome reveals a unique fibroin gene that provides high tensile strength.</title>
        <authorList>
            <person name="Kono N."/>
            <person name="Nakamura H."/>
            <person name="Ohtoshi R."/>
            <person name="Tomita M."/>
            <person name="Numata K."/>
            <person name="Arakawa K."/>
        </authorList>
    </citation>
    <scope>NUCLEOTIDE SEQUENCE [LARGE SCALE GENOMIC DNA]</scope>
</reference>
<keyword evidence="2" id="KW-1185">Reference proteome</keyword>
<accession>A0A4C1XFD3</accession>
<name>A0A4C1XFD3_EUMVA</name>
<gene>
    <name evidence="1" type="ORF">EVAR_51530_1</name>
</gene>
<dbReference type="AlphaFoldDB" id="A0A4C1XFD3"/>